<dbReference type="GO" id="GO:0005911">
    <property type="term" value="C:cell-cell junction"/>
    <property type="evidence" value="ECO:0007669"/>
    <property type="project" value="TreeGrafter"/>
</dbReference>
<evidence type="ECO:0000259" key="7">
    <source>
        <dbReference type="PROSITE" id="PS50835"/>
    </source>
</evidence>
<dbReference type="OrthoDB" id="6413693at2759"/>
<dbReference type="PANTHER" id="PTHR11640:SF31">
    <property type="entry name" value="IRREGULAR CHIASM C-ROUGHEST PROTEIN-RELATED"/>
    <property type="match status" value="1"/>
</dbReference>
<evidence type="ECO:0000256" key="6">
    <source>
        <dbReference type="SAM" id="SignalP"/>
    </source>
</evidence>
<dbReference type="Pfam" id="PF13927">
    <property type="entry name" value="Ig_3"/>
    <property type="match status" value="2"/>
</dbReference>
<feature type="domain" description="Ig-like" evidence="7">
    <location>
        <begin position="32"/>
        <end position="111"/>
    </location>
</feature>
<evidence type="ECO:0000256" key="1">
    <source>
        <dbReference type="ARBA" id="ARBA00004479"/>
    </source>
</evidence>
<dbReference type="Gene3D" id="2.60.40.10">
    <property type="entry name" value="Immunoglobulins"/>
    <property type="match status" value="4"/>
</dbReference>
<dbReference type="SMART" id="SM00408">
    <property type="entry name" value="IGc2"/>
    <property type="match status" value="2"/>
</dbReference>
<feature type="chain" id="PRO_5026791110" description="Ig-like domain-containing protein" evidence="6">
    <location>
        <begin position="18"/>
        <end position="459"/>
    </location>
</feature>
<sequence length="459" mass="49969">MMLSVFLVFTLLAACHAATWQISPFNTSAVTGENATLACIAITANGENVQWKKVVGSSVTALTLDTTILASDKSKYAVTGTYNLTVVNVQTSDEGLYQCVIGATTKEASLQTVVLPTNVSTYWETSPTIGNIVNITCRATYGKPPPYLRIYKDNIDITHLAYYYTENTRSSGYGDAVASAALTLTSLDVNKDIRCEVEYDGLYNAMNYTMNTNLTCHAASWQITPFNTSAVLGENGTLACIVTVANGENVQWKKVVGSSVTALTLDTTILASDKSKYAVTGTYNLTVVNVQTSDEGLYQCVVGATTNQASLQAVVLPTNVSTYWETSPTIGNIVNITCRATYGKPPPYLRIYKDNIDITHLAYYYTENTRSSGYGDAVASAALTLTSFDVNKDIRCEVEYDGLYNVMNYTMNTNLIVVSHLGMLNVPLIEPMHESILVVVSHLGMLNVPLIEPMHLFHF</sequence>
<dbReference type="GO" id="GO:0098609">
    <property type="term" value="P:cell-cell adhesion"/>
    <property type="evidence" value="ECO:0007669"/>
    <property type="project" value="TreeGrafter"/>
</dbReference>
<keyword evidence="9" id="KW-1185">Reference proteome</keyword>
<reference evidence="8 9" key="1">
    <citation type="submission" date="2020-06" db="EMBL/GenBank/DDBJ databases">
        <authorList>
            <person name="Li R."/>
            <person name="Bekaert M."/>
        </authorList>
    </citation>
    <scope>NUCLEOTIDE SEQUENCE [LARGE SCALE GENOMIC DNA]</scope>
    <source>
        <strain evidence="9">wild</strain>
    </source>
</reference>
<dbReference type="InterPro" id="IPR003599">
    <property type="entry name" value="Ig_sub"/>
</dbReference>
<evidence type="ECO:0000256" key="3">
    <source>
        <dbReference type="ARBA" id="ARBA00023157"/>
    </source>
</evidence>
<name>A0A6J8BBU4_MYTCO</name>
<gene>
    <name evidence="8" type="ORF">MCOR_15636</name>
</gene>
<dbReference type="SMART" id="SM00409">
    <property type="entry name" value="IG"/>
    <property type="match status" value="4"/>
</dbReference>
<dbReference type="AlphaFoldDB" id="A0A6J8BBU4"/>
<comment type="subcellular location">
    <subcellularLocation>
        <location evidence="1">Membrane</location>
        <topology evidence="1">Single-pass type I membrane protein</topology>
    </subcellularLocation>
</comment>
<dbReference type="InterPro" id="IPR036179">
    <property type="entry name" value="Ig-like_dom_sf"/>
</dbReference>
<dbReference type="InterPro" id="IPR007110">
    <property type="entry name" value="Ig-like_dom"/>
</dbReference>
<dbReference type="SUPFAM" id="SSF48726">
    <property type="entry name" value="Immunoglobulin"/>
    <property type="match status" value="4"/>
</dbReference>
<dbReference type="PANTHER" id="PTHR11640">
    <property type="entry name" value="NEPHRIN"/>
    <property type="match status" value="1"/>
</dbReference>
<evidence type="ECO:0000256" key="4">
    <source>
        <dbReference type="ARBA" id="ARBA00023180"/>
    </source>
</evidence>
<evidence type="ECO:0000313" key="9">
    <source>
        <dbReference type="Proteomes" id="UP000507470"/>
    </source>
</evidence>
<evidence type="ECO:0000256" key="5">
    <source>
        <dbReference type="ARBA" id="ARBA00023319"/>
    </source>
</evidence>
<dbReference type="GO" id="GO:0005886">
    <property type="term" value="C:plasma membrane"/>
    <property type="evidence" value="ECO:0007669"/>
    <property type="project" value="TreeGrafter"/>
</dbReference>
<organism evidence="8 9">
    <name type="scientific">Mytilus coruscus</name>
    <name type="common">Sea mussel</name>
    <dbReference type="NCBI Taxonomy" id="42192"/>
    <lineage>
        <taxon>Eukaryota</taxon>
        <taxon>Metazoa</taxon>
        <taxon>Spiralia</taxon>
        <taxon>Lophotrochozoa</taxon>
        <taxon>Mollusca</taxon>
        <taxon>Bivalvia</taxon>
        <taxon>Autobranchia</taxon>
        <taxon>Pteriomorphia</taxon>
        <taxon>Mytilida</taxon>
        <taxon>Mytiloidea</taxon>
        <taxon>Mytilidae</taxon>
        <taxon>Mytilinae</taxon>
        <taxon>Mytilus</taxon>
    </lineage>
</organism>
<protein>
    <recommendedName>
        <fullName evidence="7">Ig-like domain-containing protein</fullName>
    </recommendedName>
</protein>
<keyword evidence="4" id="KW-0325">Glycoprotein</keyword>
<dbReference type="EMBL" id="CACVKT020002745">
    <property type="protein sequence ID" value="CAC5379587.1"/>
    <property type="molecule type" value="Genomic_DNA"/>
</dbReference>
<evidence type="ECO:0000313" key="8">
    <source>
        <dbReference type="EMBL" id="CAC5379587.1"/>
    </source>
</evidence>
<keyword evidence="6" id="KW-0732">Signal</keyword>
<dbReference type="PROSITE" id="PS50835">
    <property type="entry name" value="IG_LIKE"/>
    <property type="match status" value="2"/>
</dbReference>
<feature type="domain" description="Ig-like" evidence="7">
    <location>
        <begin position="233"/>
        <end position="312"/>
    </location>
</feature>
<dbReference type="InterPro" id="IPR003598">
    <property type="entry name" value="Ig_sub2"/>
</dbReference>
<keyword evidence="3" id="KW-1015">Disulfide bond</keyword>
<accession>A0A6J8BBU4</accession>
<dbReference type="Proteomes" id="UP000507470">
    <property type="component" value="Unassembled WGS sequence"/>
</dbReference>
<keyword evidence="5" id="KW-0393">Immunoglobulin domain</keyword>
<keyword evidence="2" id="KW-0472">Membrane</keyword>
<evidence type="ECO:0000256" key="2">
    <source>
        <dbReference type="ARBA" id="ARBA00023136"/>
    </source>
</evidence>
<feature type="signal peptide" evidence="6">
    <location>
        <begin position="1"/>
        <end position="17"/>
    </location>
</feature>
<proteinExistence type="predicted"/>
<dbReference type="InterPro" id="IPR013783">
    <property type="entry name" value="Ig-like_fold"/>
</dbReference>
<dbReference type="InterPro" id="IPR051275">
    <property type="entry name" value="Cell_adhesion_signaling"/>
</dbReference>
<dbReference type="GO" id="GO:0050839">
    <property type="term" value="F:cell adhesion molecule binding"/>
    <property type="evidence" value="ECO:0007669"/>
    <property type="project" value="TreeGrafter"/>
</dbReference>